<name>A0A3S4T9A3_9BACT</name>
<feature type="region of interest" description="Disordered" evidence="1">
    <location>
        <begin position="45"/>
        <end position="64"/>
    </location>
</feature>
<feature type="compositionally biased region" description="Acidic residues" evidence="1">
    <location>
        <begin position="54"/>
        <end position="64"/>
    </location>
</feature>
<dbReference type="EMBL" id="MTKR01000175">
    <property type="protein sequence ID" value="RWX49973.1"/>
    <property type="molecule type" value="Genomic_DNA"/>
</dbReference>
<evidence type="ECO:0000313" key="7">
    <source>
        <dbReference type="Proteomes" id="UP000288892"/>
    </source>
</evidence>
<evidence type="ECO:0000313" key="6">
    <source>
        <dbReference type="Proteomes" id="UP000287615"/>
    </source>
</evidence>
<comment type="caution">
    <text evidence="2">The sequence shown here is derived from an EMBL/GenBank/DDBJ whole genome shotgun (WGS) entry which is preliminary data.</text>
</comment>
<dbReference type="EMBL" id="MTKQ01000254">
    <property type="protein sequence ID" value="RWX45775.1"/>
    <property type="molecule type" value="Genomic_DNA"/>
</dbReference>
<dbReference type="Proteomes" id="UP000288892">
    <property type="component" value="Unassembled WGS sequence"/>
</dbReference>
<dbReference type="Proteomes" id="UP000287615">
    <property type="component" value="Unassembled WGS sequence"/>
</dbReference>
<evidence type="ECO:0000256" key="1">
    <source>
        <dbReference type="SAM" id="MobiDB-lite"/>
    </source>
</evidence>
<sequence>MHDAGNFSKNINYFREKMEKREDYMTMHLPRIFANKAEDLFGNLLFPSGREGDENSDEDSEQLD</sequence>
<proteinExistence type="predicted"/>
<dbReference type="Proteomes" id="UP000286862">
    <property type="component" value="Unassembled WGS sequence"/>
</dbReference>
<dbReference type="AlphaFoldDB" id="A0A3S4T9A3"/>
<accession>A0A3S4T9A3</accession>
<evidence type="ECO:0000313" key="3">
    <source>
        <dbReference type="EMBL" id="RWX49973.1"/>
    </source>
</evidence>
<reference evidence="5 6" key="1">
    <citation type="submission" date="2017-01" db="EMBL/GenBank/DDBJ databases">
        <title>The cable genome- insights into the physiology and evolution of filamentous bacteria capable of sulfide oxidation via long distance electron transfer.</title>
        <authorList>
            <person name="Schreiber L."/>
            <person name="Bjerg J.T."/>
            <person name="Boggild A."/>
            <person name="Van De Vossenberg J."/>
            <person name="Meysman F."/>
            <person name="Nielsen L.P."/>
            <person name="Schramm A."/>
            <person name="Kjeldsen K.U."/>
        </authorList>
    </citation>
    <scope>NUCLEOTIDE SEQUENCE [LARGE SCALE GENOMIC DNA]</scope>
    <source>
        <strain evidence="2">A2</strain>
        <strain evidence="3">A3</strain>
        <strain evidence="4">A5</strain>
    </source>
</reference>
<evidence type="ECO:0000313" key="4">
    <source>
        <dbReference type="EMBL" id="RWX51755.1"/>
    </source>
</evidence>
<dbReference type="EMBL" id="MTKS01000086">
    <property type="protein sequence ID" value="RWX51755.1"/>
    <property type="molecule type" value="Genomic_DNA"/>
</dbReference>
<organism evidence="2 5">
    <name type="scientific">Candidatus Electrothrix marina</name>
    <dbReference type="NCBI Taxonomy" id="1859130"/>
    <lineage>
        <taxon>Bacteria</taxon>
        <taxon>Pseudomonadati</taxon>
        <taxon>Thermodesulfobacteriota</taxon>
        <taxon>Desulfobulbia</taxon>
        <taxon>Desulfobulbales</taxon>
        <taxon>Desulfobulbaceae</taxon>
        <taxon>Candidatus Electrothrix</taxon>
    </lineage>
</organism>
<evidence type="ECO:0000313" key="2">
    <source>
        <dbReference type="EMBL" id="RWX45775.1"/>
    </source>
</evidence>
<protein>
    <submittedName>
        <fullName evidence="2">Uncharacterized protein</fullName>
    </submittedName>
</protein>
<gene>
    <name evidence="2" type="ORF">VT99_12542</name>
    <name evidence="3" type="ORF">VU00_11752</name>
    <name evidence="4" type="ORF">VU01_10863</name>
</gene>
<evidence type="ECO:0000313" key="5">
    <source>
        <dbReference type="Proteomes" id="UP000286862"/>
    </source>
</evidence>
<keyword evidence="7" id="KW-1185">Reference proteome</keyword>